<name>A0ABV0BQV1_9SPHI</name>
<evidence type="ECO:0000313" key="1">
    <source>
        <dbReference type="EMBL" id="MEN5375984.1"/>
    </source>
</evidence>
<organism evidence="1 2">
    <name type="scientific">Sphingobacterium kitahiroshimense</name>
    <dbReference type="NCBI Taxonomy" id="470446"/>
    <lineage>
        <taxon>Bacteria</taxon>
        <taxon>Pseudomonadati</taxon>
        <taxon>Bacteroidota</taxon>
        <taxon>Sphingobacteriia</taxon>
        <taxon>Sphingobacteriales</taxon>
        <taxon>Sphingobacteriaceae</taxon>
        <taxon>Sphingobacterium</taxon>
    </lineage>
</organism>
<comment type="caution">
    <text evidence="1">The sequence shown here is derived from an EMBL/GenBank/DDBJ whole genome shotgun (WGS) entry which is preliminary data.</text>
</comment>
<reference evidence="1 2" key="1">
    <citation type="submission" date="2024-04" db="EMBL/GenBank/DDBJ databases">
        <title>WGS of bacteria from Torrens River.</title>
        <authorList>
            <person name="Wyrsch E.R."/>
            <person name="Drigo B."/>
        </authorList>
    </citation>
    <scope>NUCLEOTIDE SEQUENCE [LARGE SCALE GENOMIC DNA]</scope>
    <source>
        <strain evidence="1 2">TWI391</strain>
    </source>
</reference>
<protein>
    <submittedName>
        <fullName evidence="1">Uncharacterized protein</fullName>
    </submittedName>
</protein>
<evidence type="ECO:0000313" key="2">
    <source>
        <dbReference type="Proteomes" id="UP001409291"/>
    </source>
</evidence>
<dbReference type="RefSeq" id="WP_346580470.1">
    <property type="nucleotide sequence ID" value="NZ_JBDJLH010000005.1"/>
</dbReference>
<keyword evidence="2" id="KW-1185">Reference proteome</keyword>
<proteinExistence type="predicted"/>
<sequence length="224" mass="26236">MEANIKAAVAAGISTYGRVDNIETKSEFLTKVEHVFDTDGKYIDKLALLDEAFDDYPLFDELREVYVDLLLMNFFSIDIQKLEEDYLESEEWEKIEDETIDRGTELLNIFLYLRECKDDEIDPDLDDYLKEFLLVDEDEFQDEHEIYEDIIANQILVESTYAEIAKTAKTINPSSEVYELFYAIISFFSEINPKDAQFEEYESHSENKAFDAALYQIITNFYKG</sequence>
<dbReference type="Proteomes" id="UP001409291">
    <property type="component" value="Unassembled WGS sequence"/>
</dbReference>
<gene>
    <name evidence="1" type="ORF">ABE541_01805</name>
</gene>
<dbReference type="EMBL" id="JBDJNQ010000001">
    <property type="protein sequence ID" value="MEN5375984.1"/>
    <property type="molecule type" value="Genomic_DNA"/>
</dbReference>
<accession>A0ABV0BQV1</accession>